<evidence type="ECO:0000256" key="1">
    <source>
        <dbReference type="SAM" id="MobiDB-lite"/>
    </source>
</evidence>
<accession>A0A1N7PDA4</accession>
<gene>
    <name evidence="2" type="ORF">SAMN05421580_109228</name>
</gene>
<protein>
    <submittedName>
        <fullName evidence="2">Uncharacterized protein</fullName>
    </submittedName>
</protein>
<feature type="compositionally biased region" description="Low complexity" evidence="1">
    <location>
        <begin position="11"/>
        <end position="26"/>
    </location>
</feature>
<sequence length="47" mass="4794">RERPPKDDKAGPLAGTAMTTATAAAPEQGFDSLGLGHPPPPGDRRGQ</sequence>
<dbReference type="EMBL" id="FTOG01000009">
    <property type="protein sequence ID" value="SIT08507.1"/>
    <property type="molecule type" value="Genomic_DNA"/>
</dbReference>
<reference evidence="3" key="1">
    <citation type="submission" date="2017-01" db="EMBL/GenBank/DDBJ databases">
        <authorList>
            <person name="Varghese N."/>
            <person name="Submissions S."/>
        </authorList>
    </citation>
    <scope>NUCLEOTIDE SEQUENCE [LARGE SCALE GENOMIC DNA]</scope>
    <source>
        <strain evidence="3">DSM 19945</strain>
    </source>
</reference>
<proteinExistence type="predicted"/>
<feature type="non-terminal residue" evidence="2">
    <location>
        <position position="1"/>
    </location>
</feature>
<dbReference type="Proteomes" id="UP000186221">
    <property type="component" value="Unassembled WGS sequence"/>
</dbReference>
<dbReference type="AlphaFoldDB" id="A0A1N7PDA4"/>
<name>A0A1N7PDA4_9RHOB</name>
<feature type="region of interest" description="Disordered" evidence="1">
    <location>
        <begin position="1"/>
        <end position="47"/>
    </location>
</feature>
<evidence type="ECO:0000313" key="2">
    <source>
        <dbReference type="EMBL" id="SIT08507.1"/>
    </source>
</evidence>
<feature type="compositionally biased region" description="Basic and acidic residues" evidence="1">
    <location>
        <begin position="1"/>
        <end position="10"/>
    </location>
</feature>
<keyword evidence="3" id="KW-1185">Reference proteome</keyword>
<organism evidence="2 3">
    <name type="scientific">Rhodobacter aestuarii</name>
    <dbReference type="NCBI Taxonomy" id="453582"/>
    <lineage>
        <taxon>Bacteria</taxon>
        <taxon>Pseudomonadati</taxon>
        <taxon>Pseudomonadota</taxon>
        <taxon>Alphaproteobacteria</taxon>
        <taxon>Rhodobacterales</taxon>
        <taxon>Rhodobacter group</taxon>
        <taxon>Rhodobacter</taxon>
    </lineage>
</organism>
<evidence type="ECO:0000313" key="3">
    <source>
        <dbReference type="Proteomes" id="UP000186221"/>
    </source>
</evidence>